<dbReference type="PANTHER" id="PTHR39218:SF1">
    <property type="entry name" value="OXIDOREDUCTASE 14 KDA SUBUNIT, PUTATIVE (AFU_ORTHOLOGUE AFUA_1G12110)-RELATED"/>
    <property type="match status" value="1"/>
</dbReference>
<proteinExistence type="predicted"/>
<evidence type="ECO:0000313" key="1">
    <source>
        <dbReference type="EMBL" id="KAF9468013.1"/>
    </source>
</evidence>
<dbReference type="OrthoDB" id="2141050at2759"/>
<keyword evidence="2" id="KW-1185">Reference proteome</keyword>
<dbReference type="EMBL" id="MU150234">
    <property type="protein sequence ID" value="KAF9468013.1"/>
    <property type="molecule type" value="Genomic_DNA"/>
</dbReference>
<gene>
    <name evidence="1" type="ORF">BDZ94DRAFT_1209661</name>
</gene>
<dbReference type="PANTHER" id="PTHR39218">
    <property type="entry name" value="OXIDOREDUCTASE 14 KDA SUBUNIT, PUTATIVE (AFU_ORTHOLOGUE AFUA_1G12110)-RELATED"/>
    <property type="match status" value="1"/>
</dbReference>
<evidence type="ECO:0000313" key="2">
    <source>
        <dbReference type="Proteomes" id="UP000807353"/>
    </source>
</evidence>
<reference evidence="1" key="1">
    <citation type="submission" date="2020-11" db="EMBL/GenBank/DDBJ databases">
        <authorList>
            <consortium name="DOE Joint Genome Institute"/>
            <person name="Ahrendt S."/>
            <person name="Riley R."/>
            <person name="Andreopoulos W."/>
            <person name="Labutti K."/>
            <person name="Pangilinan J."/>
            <person name="Ruiz-Duenas F.J."/>
            <person name="Barrasa J.M."/>
            <person name="Sanchez-Garcia M."/>
            <person name="Camarero S."/>
            <person name="Miyauchi S."/>
            <person name="Serrano A."/>
            <person name="Linde D."/>
            <person name="Babiker R."/>
            <person name="Drula E."/>
            <person name="Ayuso-Fernandez I."/>
            <person name="Pacheco R."/>
            <person name="Padilla G."/>
            <person name="Ferreira P."/>
            <person name="Barriuso J."/>
            <person name="Kellner H."/>
            <person name="Castanera R."/>
            <person name="Alfaro M."/>
            <person name="Ramirez L."/>
            <person name="Pisabarro A.G."/>
            <person name="Kuo A."/>
            <person name="Tritt A."/>
            <person name="Lipzen A."/>
            <person name="He G."/>
            <person name="Yan M."/>
            <person name="Ng V."/>
            <person name="Cullen D."/>
            <person name="Martin F."/>
            <person name="Rosso M.-N."/>
            <person name="Henrissat B."/>
            <person name="Hibbett D."/>
            <person name="Martinez A.T."/>
            <person name="Grigoriev I.V."/>
        </authorList>
    </citation>
    <scope>NUCLEOTIDE SEQUENCE</scope>
    <source>
        <strain evidence="1">CBS 247.69</strain>
    </source>
</reference>
<protein>
    <submittedName>
        <fullName evidence="1">Uncharacterized protein</fullName>
    </submittedName>
</protein>
<dbReference type="Proteomes" id="UP000807353">
    <property type="component" value="Unassembled WGS sequence"/>
</dbReference>
<organism evidence="1 2">
    <name type="scientific">Collybia nuda</name>
    <dbReference type="NCBI Taxonomy" id="64659"/>
    <lineage>
        <taxon>Eukaryota</taxon>
        <taxon>Fungi</taxon>
        <taxon>Dikarya</taxon>
        <taxon>Basidiomycota</taxon>
        <taxon>Agaricomycotina</taxon>
        <taxon>Agaricomycetes</taxon>
        <taxon>Agaricomycetidae</taxon>
        <taxon>Agaricales</taxon>
        <taxon>Tricholomatineae</taxon>
        <taxon>Clitocybaceae</taxon>
        <taxon>Collybia</taxon>
    </lineage>
</organism>
<name>A0A9P5YFQ0_9AGAR</name>
<comment type="caution">
    <text evidence="1">The sequence shown here is derived from an EMBL/GenBank/DDBJ whole genome shotgun (WGS) entry which is preliminary data.</text>
</comment>
<sequence length="91" mass="10104">MSLFANVVGFSLFGLAARFGQLGIQRRNLFDNFGAHLISMGAFGYAGYWAYKWDIRAAELLAEKRAQITERRQKEIKKAETTAAAALGDSE</sequence>
<dbReference type="AlphaFoldDB" id="A0A9P5YFQ0"/>
<accession>A0A9P5YFQ0</accession>